<dbReference type="Proteomes" id="UP000076842">
    <property type="component" value="Unassembled WGS sequence"/>
</dbReference>
<feature type="region of interest" description="Disordered" evidence="1">
    <location>
        <begin position="442"/>
        <end position="466"/>
    </location>
</feature>
<dbReference type="Gene3D" id="3.70.10.10">
    <property type="match status" value="1"/>
</dbReference>
<feature type="region of interest" description="Disordered" evidence="1">
    <location>
        <begin position="409"/>
        <end position="428"/>
    </location>
</feature>
<evidence type="ECO:0000313" key="3">
    <source>
        <dbReference type="Proteomes" id="UP000076842"/>
    </source>
</evidence>
<name>A0A165EG22_9BASI</name>
<dbReference type="EMBL" id="KV424007">
    <property type="protein sequence ID" value="KZT54796.1"/>
    <property type="molecule type" value="Genomic_DNA"/>
</dbReference>
<feature type="region of interest" description="Disordered" evidence="1">
    <location>
        <begin position="289"/>
        <end position="359"/>
    </location>
</feature>
<feature type="region of interest" description="Disordered" evidence="1">
    <location>
        <begin position="106"/>
        <end position="143"/>
    </location>
</feature>
<dbReference type="InParanoid" id="A0A165EG22"/>
<gene>
    <name evidence="2" type="ORF">CALCODRAFT_510528</name>
</gene>
<sequence>MVTKPYRGSIFSGEVIIGVTANTLTLLATNSSSTGQARFVLNRSFFDEFDTVATQLDGNEAHQYMTDMEVVGTLQPKQLWSMIHHPLNTQGVAHISLAFQDPSCPQVEVEEPEVEEDGDEEGREDEDDESTDEEEEEEASIETKVVLTVTNLMGIRWIHQLRIFNEEGEARRCIEPDEEAAPYVLNFDPMHGADIYKHTLRVFRAPDASVEWTCTEEKLLLDFRGGRGDVGRQVDISWDDLNSGDAVRRNAEEGLGVHMREFHKWFMTIGLATSKQDALKPIRWRSVEQPVTASKRERSPSTARDSPRKKRRDTRIDQENNTSAREQAIEGLDTGEESEVRTSAGKDAMPPRGYLVEIPPTGYNDAASVSSTYMSALDRPTPMRAEDDQLIGWDYDPGALASGREGGRMPHELQPELSSPYDSAARDDNGADAEWLLGLDLEPDGVLQGEPDTGEVEREYDVVDYY</sequence>
<accession>A0A165EG22</accession>
<evidence type="ECO:0000313" key="2">
    <source>
        <dbReference type="EMBL" id="KZT54796.1"/>
    </source>
</evidence>
<proteinExistence type="predicted"/>
<feature type="compositionally biased region" description="Basic and acidic residues" evidence="1">
    <location>
        <begin position="455"/>
        <end position="466"/>
    </location>
</feature>
<keyword evidence="3" id="KW-1185">Reference proteome</keyword>
<evidence type="ECO:0000256" key="1">
    <source>
        <dbReference type="SAM" id="MobiDB-lite"/>
    </source>
</evidence>
<feature type="compositionally biased region" description="Acidic residues" evidence="1">
    <location>
        <begin position="108"/>
        <end position="140"/>
    </location>
</feature>
<dbReference type="AlphaFoldDB" id="A0A165EG22"/>
<protein>
    <submittedName>
        <fullName evidence="2">Uncharacterized protein</fullName>
    </submittedName>
</protein>
<organism evidence="2 3">
    <name type="scientific">Calocera cornea HHB12733</name>
    <dbReference type="NCBI Taxonomy" id="1353952"/>
    <lineage>
        <taxon>Eukaryota</taxon>
        <taxon>Fungi</taxon>
        <taxon>Dikarya</taxon>
        <taxon>Basidiomycota</taxon>
        <taxon>Agaricomycotina</taxon>
        <taxon>Dacrymycetes</taxon>
        <taxon>Dacrymycetales</taxon>
        <taxon>Dacrymycetaceae</taxon>
        <taxon>Calocera</taxon>
    </lineage>
</organism>
<reference evidence="2 3" key="1">
    <citation type="journal article" date="2016" name="Mol. Biol. Evol.">
        <title>Comparative Genomics of Early-Diverging Mushroom-Forming Fungi Provides Insights into the Origins of Lignocellulose Decay Capabilities.</title>
        <authorList>
            <person name="Nagy L.G."/>
            <person name="Riley R."/>
            <person name="Tritt A."/>
            <person name="Adam C."/>
            <person name="Daum C."/>
            <person name="Floudas D."/>
            <person name="Sun H."/>
            <person name="Yadav J.S."/>
            <person name="Pangilinan J."/>
            <person name="Larsson K.H."/>
            <person name="Matsuura K."/>
            <person name="Barry K."/>
            <person name="Labutti K."/>
            <person name="Kuo R."/>
            <person name="Ohm R.A."/>
            <person name="Bhattacharya S.S."/>
            <person name="Shirouzu T."/>
            <person name="Yoshinaga Y."/>
            <person name="Martin F.M."/>
            <person name="Grigoriev I.V."/>
            <person name="Hibbett D.S."/>
        </authorList>
    </citation>
    <scope>NUCLEOTIDE SEQUENCE [LARGE SCALE GENOMIC DNA]</scope>
    <source>
        <strain evidence="2 3">HHB12733</strain>
    </source>
</reference>